<dbReference type="Gene3D" id="3.40.630.30">
    <property type="match status" value="1"/>
</dbReference>
<dbReference type="InterPro" id="IPR050769">
    <property type="entry name" value="NAT_camello-type"/>
</dbReference>
<dbReference type="CDD" id="cd04301">
    <property type="entry name" value="NAT_SF"/>
    <property type="match status" value="1"/>
</dbReference>
<dbReference type="Proteomes" id="UP000620124">
    <property type="component" value="Unassembled WGS sequence"/>
</dbReference>
<keyword evidence="2" id="KW-0812">Transmembrane</keyword>
<dbReference type="EMBL" id="JACAZI010000008">
    <property type="protein sequence ID" value="KAF7353972.1"/>
    <property type="molecule type" value="Genomic_DNA"/>
</dbReference>
<dbReference type="PANTHER" id="PTHR13947">
    <property type="entry name" value="GNAT FAMILY N-ACETYLTRANSFERASE"/>
    <property type="match status" value="1"/>
</dbReference>
<gene>
    <name evidence="4" type="ORF">MVEN_01083700</name>
</gene>
<dbReference type="InterPro" id="IPR016181">
    <property type="entry name" value="Acyl_CoA_acyltransferase"/>
</dbReference>
<feature type="domain" description="N-acetyltransferase" evidence="3">
    <location>
        <begin position="103"/>
        <end position="238"/>
    </location>
</feature>
<keyword evidence="2" id="KW-1133">Transmembrane helix</keyword>
<evidence type="ECO:0000256" key="1">
    <source>
        <dbReference type="ARBA" id="ARBA00022679"/>
    </source>
</evidence>
<accession>A0A8H6Y798</accession>
<reference evidence="4" key="1">
    <citation type="submission" date="2020-05" db="EMBL/GenBank/DDBJ databases">
        <title>Mycena genomes resolve the evolution of fungal bioluminescence.</title>
        <authorList>
            <person name="Tsai I.J."/>
        </authorList>
    </citation>
    <scope>NUCLEOTIDE SEQUENCE</scope>
    <source>
        <strain evidence="4">CCC161011</strain>
    </source>
</reference>
<keyword evidence="2" id="KW-0472">Membrane</keyword>
<evidence type="ECO:0000256" key="2">
    <source>
        <dbReference type="SAM" id="Phobius"/>
    </source>
</evidence>
<feature type="transmembrane region" description="Helical" evidence="2">
    <location>
        <begin position="71"/>
        <end position="90"/>
    </location>
</feature>
<evidence type="ECO:0000313" key="5">
    <source>
        <dbReference type="Proteomes" id="UP000620124"/>
    </source>
</evidence>
<dbReference type="Pfam" id="PF00583">
    <property type="entry name" value="Acetyltransf_1"/>
    <property type="match status" value="1"/>
</dbReference>
<protein>
    <submittedName>
        <fullName evidence="4">N-acetyltransferase domain-containing protein</fullName>
    </submittedName>
</protein>
<keyword evidence="1 4" id="KW-0808">Transferase</keyword>
<dbReference type="SUPFAM" id="SSF55729">
    <property type="entry name" value="Acyl-CoA N-acyltransferases (Nat)"/>
    <property type="match status" value="1"/>
</dbReference>
<comment type="caution">
    <text evidence="4">The sequence shown here is derived from an EMBL/GenBank/DDBJ whole genome shotgun (WGS) entry which is preliminary data.</text>
</comment>
<dbReference type="InterPro" id="IPR000182">
    <property type="entry name" value="GNAT_dom"/>
</dbReference>
<name>A0A8H6Y798_9AGAR</name>
<feature type="transmembrane region" description="Helical" evidence="2">
    <location>
        <begin position="49"/>
        <end position="65"/>
    </location>
</feature>
<sequence length="239" mass="26831">MASNDIYIRPYRPSDFPQVRDLFFEGFLTGRGSVATAATRQFLLKAPMIAGYFLSICGGTLLYYLPHWDNIAGILGVLLFASGFAIYLIIGRAVNKGMKAFLENVLEADMRDISAYYATPAAFFVATRPVESDKKNEDAEKTEQVVGFVGLEYQPEKKTHTAEVRRMVVAPKYRRRGIAKRLVNILIEHAESVRGLDSIELGTNEFQPAARKLFEGLGWEFKGTDLEWAGFFIVRRLSG</sequence>
<dbReference type="PANTHER" id="PTHR13947:SF37">
    <property type="entry name" value="LD18367P"/>
    <property type="match status" value="1"/>
</dbReference>
<dbReference type="AlphaFoldDB" id="A0A8H6Y798"/>
<evidence type="ECO:0000259" key="3">
    <source>
        <dbReference type="PROSITE" id="PS51186"/>
    </source>
</evidence>
<dbReference type="PROSITE" id="PS51186">
    <property type="entry name" value="GNAT"/>
    <property type="match status" value="1"/>
</dbReference>
<organism evidence="4 5">
    <name type="scientific">Mycena venus</name>
    <dbReference type="NCBI Taxonomy" id="2733690"/>
    <lineage>
        <taxon>Eukaryota</taxon>
        <taxon>Fungi</taxon>
        <taxon>Dikarya</taxon>
        <taxon>Basidiomycota</taxon>
        <taxon>Agaricomycotina</taxon>
        <taxon>Agaricomycetes</taxon>
        <taxon>Agaricomycetidae</taxon>
        <taxon>Agaricales</taxon>
        <taxon>Marasmiineae</taxon>
        <taxon>Mycenaceae</taxon>
        <taxon>Mycena</taxon>
    </lineage>
</organism>
<dbReference type="GO" id="GO:0008080">
    <property type="term" value="F:N-acetyltransferase activity"/>
    <property type="evidence" value="ECO:0007669"/>
    <property type="project" value="InterPro"/>
</dbReference>
<dbReference type="OrthoDB" id="41532at2759"/>
<proteinExistence type="predicted"/>
<keyword evidence="5" id="KW-1185">Reference proteome</keyword>
<evidence type="ECO:0000313" key="4">
    <source>
        <dbReference type="EMBL" id="KAF7353972.1"/>
    </source>
</evidence>